<organism evidence="1 2">
    <name type="scientific">Ampelomyces quisqualis</name>
    <name type="common">Powdery mildew agent</name>
    <dbReference type="NCBI Taxonomy" id="50730"/>
    <lineage>
        <taxon>Eukaryota</taxon>
        <taxon>Fungi</taxon>
        <taxon>Dikarya</taxon>
        <taxon>Ascomycota</taxon>
        <taxon>Pezizomycotina</taxon>
        <taxon>Dothideomycetes</taxon>
        <taxon>Pleosporomycetidae</taxon>
        <taxon>Pleosporales</taxon>
        <taxon>Pleosporineae</taxon>
        <taxon>Phaeosphaeriaceae</taxon>
        <taxon>Ampelomyces</taxon>
    </lineage>
</organism>
<proteinExistence type="predicted"/>
<dbReference type="Proteomes" id="UP000800096">
    <property type="component" value="Unassembled WGS sequence"/>
</dbReference>
<keyword evidence="2" id="KW-1185">Reference proteome</keyword>
<dbReference type="EMBL" id="ML979143">
    <property type="protein sequence ID" value="KAF1911547.1"/>
    <property type="molecule type" value="Genomic_DNA"/>
</dbReference>
<name>A0A6A5QB89_AMPQU</name>
<evidence type="ECO:0000313" key="2">
    <source>
        <dbReference type="Proteomes" id="UP000800096"/>
    </source>
</evidence>
<reference evidence="1" key="1">
    <citation type="journal article" date="2020" name="Stud. Mycol.">
        <title>101 Dothideomycetes genomes: a test case for predicting lifestyles and emergence of pathogens.</title>
        <authorList>
            <person name="Haridas S."/>
            <person name="Albert R."/>
            <person name="Binder M."/>
            <person name="Bloem J."/>
            <person name="Labutti K."/>
            <person name="Salamov A."/>
            <person name="Andreopoulos B."/>
            <person name="Baker S."/>
            <person name="Barry K."/>
            <person name="Bills G."/>
            <person name="Bluhm B."/>
            <person name="Cannon C."/>
            <person name="Castanera R."/>
            <person name="Culley D."/>
            <person name="Daum C."/>
            <person name="Ezra D."/>
            <person name="Gonzalez J."/>
            <person name="Henrissat B."/>
            <person name="Kuo A."/>
            <person name="Liang C."/>
            <person name="Lipzen A."/>
            <person name="Lutzoni F."/>
            <person name="Magnuson J."/>
            <person name="Mondo S."/>
            <person name="Nolan M."/>
            <person name="Ohm R."/>
            <person name="Pangilinan J."/>
            <person name="Park H.-J."/>
            <person name="Ramirez L."/>
            <person name="Alfaro M."/>
            <person name="Sun H."/>
            <person name="Tritt A."/>
            <person name="Yoshinaga Y."/>
            <person name="Zwiers L.-H."/>
            <person name="Turgeon B."/>
            <person name="Goodwin S."/>
            <person name="Spatafora J."/>
            <person name="Crous P."/>
            <person name="Grigoriev I."/>
        </authorList>
    </citation>
    <scope>NUCLEOTIDE SEQUENCE</scope>
    <source>
        <strain evidence="1">HMLAC05119</strain>
    </source>
</reference>
<gene>
    <name evidence="1" type="ORF">BDU57DRAFT_92608</name>
</gene>
<sequence length="179" mass="19547">MQDAGFAPEYPPDYRMAAEPAQAGLAARHGGRWRAARAAGKYDGAKGAAHSELDRARAQFFQGETLPGHFGKGLFAHYAQPADWACEFGCAAVISSHYARHAGLGSQFCILCCSSFAAFASAGKLTPWTMREVHGQLCAQAFHWPSSGYILRPSPPSKFFRIRRTTVTLFTLPHYTHTP</sequence>
<accession>A0A6A5QB89</accession>
<dbReference type="AlphaFoldDB" id="A0A6A5QB89"/>
<protein>
    <submittedName>
        <fullName evidence="1">Uncharacterized protein</fullName>
    </submittedName>
</protein>
<evidence type="ECO:0000313" key="1">
    <source>
        <dbReference type="EMBL" id="KAF1911547.1"/>
    </source>
</evidence>